<dbReference type="EC" id="1.3.5.2" evidence="6 14"/>
<keyword evidence="11 16" id="KW-0560">Oxidoreductase</keyword>
<accession>A0A1R0FAW4</accession>
<evidence type="ECO:0000256" key="12">
    <source>
        <dbReference type="ARBA" id="ARBA00023136"/>
    </source>
</evidence>
<feature type="domain" description="Dihydroorotate dehydrogenase catalytic" evidence="15">
    <location>
        <begin position="43"/>
        <end position="335"/>
    </location>
</feature>
<dbReference type="NCBIfam" id="NF003652">
    <property type="entry name" value="PRK05286.2-5"/>
    <property type="match status" value="1"/>
</dbReference>
<dbReference type="EMBL" id="LXYT01000001">
    <property type="protein sequence ID" value="OLY44058.1"/>
    <property type="molecule type" value="Genomic_DNA"/>
</dbReference>
<name>A0A1R0FAW4_9HYPH</name>
<evidence type="ECO:0000256" key="14">
    <source>
        <dbReference type="NCBIfam" id="TIGR01036"/>
    </source>
</evidence>
<evidence type="ECO:0000313" key="16">
    <source>
        <dbReference type="EMBL" id="OLY44058.1"/>
    </source>
</evidence>
<evidence type="ECO:0000256" key="7">
    <source>
        <dbReference type="ARBA" id="ARBA00018366"/>
    </source>
</evidence>
<dbReference type="CDD" id="cd04738">
    <property type="entry name" value="DHOD_2_like"/>
    <property type="match status" value="1"/>
</dbReference>
<keyword evidence="9" id="KW-0288">FMN</keyword>
<protein>
    <recommendedName>
        <fullName evidence="7 14">Dihydroorotate dehydrogenase (quinone)</fullName>
        <ecNumber evidence="6 14">1.3.5.2</ecNumber>
    </recommendedName>
</protein>
<proteinExistence type="inferred from homology"/>
<evidence type="ECO:0000256" key="11">
    <source>
        <dbReference type="ARBA" id="ARBA00023002"/>
    </source>
</evidence>
<evidence type="ECO:0000256" key="6">
    <source>
        <dbReference type="ARBA" id="ARBA00012791"/>
    </source>
</evidence>
<dbReference type="UniPathway" id="UPA00070">
    <property type="reaction ID" value="UER00946"/>
</dbReference>
<comment type="function">
    <text evidence="2">Catalyzes the conversion of dihydroorotate to orotate with quinone as electron acceptor.</text>
</comment>
<evidence type="ECO:0000256" key="2">
    <source>
        <dbReference type="ARBA" id="ARBA00003125"/>
    </source>
</evidence>
<dbReference type="AlphaFoldDB" id="A0A1R0FAW4"/>
<keyword evidence="17" id="KW-1185">Reference proteome</keyword>
<evidence type="ECO:0000256" key="10">
    <source>
        <dbReference type="ARBA" id="ARBA00022975"/>
    </source>
</evidence>
<dbReference type="Pfam" id="PF01180">
    <property type="entry name" value="DHO_dh"/>
    <property type="match status" value="1"/>
</dbReference>
<dbReference type="PROSITE" id="PS00911">
    <property type="entry name" value="DHODEHASE_1"/>
    <property type="match status" value="1"/>
</dbReference>
<dbReference type="PROSITE" id="PS00912">
    <property type="entry name" value="DHODEHASE_2"/>
    <property type="match status" value="1"/>
</dbReference>
<dbReference type="NCBIfam" id="TIGR01036">
    <property type="entry name" value="pyrD_sub2"/>
    <property type="match status" value="1"/>
</dbReference>
<evidence type="ECO:0000259" key="15">
    <source>
        <dbReference type="Pfam" id="PF01180"/>
    </source>
</evidence>
<comment type="similarity">
    <text evidence="5">Belongs to the dihydroorotate dehydrogenase family. Type 2 subfamily.</text>
</comment>
<dbReference type="InterPro" id="IPR005720">
    <property type="entry name" value="Dihydroorotate_DH_cat"/>
</dbReference>
<evidence type="ECO:0000256" key="8">
    <source>
        <dbReference type="ARBA" id="ARBA00022630"/>
    </source>
</evidence>
<evidence type="ECO:0000256" key="3">
    <source>
        <dbReference type="ARBA" id="ARBA00004370"/>
    </source>
</evidence>
<dbReference type="GO" id="GO:0106430">
    <property type="term" value="F:dihydroorotate dehydrogenase (quinone) activity"/>
    <property type="evidence" value="ECO:0007669"/>
    <property type="project" value="UniProtKB-EC"/>
</dbReference>
<dbReference type="RefSeq" id="WP_075869235.1">
    <property type="nucleotide sequence ID" value="NZ_LXYT01000001.1"/>
</dbReference>
<dbReference type="InterPro" id="IPR013785">
    <property type="entry name" value="Aldolase_TIM"/>
</dbReference>
<dbReference type="SUPFAM" id="SSF51395">
    <property type="entry name" value="FMN-linked oxidoreductases"/>
    <property type="match status" value="1"/>
</dbReference>
<dbReference type="Proteomes" id="UP000187344">
    <property type="component" value="Unassembled WGS sequence"/>
</dbReference>
<dbReference type="OrthoDB" id="9802377at2"/>
<evidence type="ECO:0000256" key="5">
    <source>
        <dbReference type="ARBA" id="ARBA00005359"/>
    </source>
</evidence>
<comment type="cofactor">
    <cofactor evidence="1">
        <name>FMN</name>
        <dbReference type="ChEBI" id="CHEBI:58210"/>
    </cofactor>
</comment>
<keyword evidence="12" id="KW-0472">Membrane</keyword>
<comment type="caution">
    <text evidence="16">The sequence shown here is derived from an EMBL/GenBank/DDBJ whole genome shotgun (WGS) entry which is preliminary data.</text>
</comment>
<evidence type="ECO:0000256" key="9">
    <source>
        <dbReference type="ARBA" id="ARBA00022643"/>
    </source>
</evidence>
<dbReference type="NCBIfam" id="NF003645">
    <property type="entry name" value="PRK05286.1-2"/>
    <property type="match status" value="1"/>
</dbReference>
<reference evidence="16 17" key="1">
    <citation type="submission" date="2016-12" db="EMBL/GenBank/DDBJ databases">
        <title>Comparative genomics of Bartonella apis.</title>
        <authorList>
            <person name="Engel P."/>
        </authorList>
    </citation>
    <scope>NUCLEOTIDE SEQUENCE [LARGE SCALE GENOMIC DNA]</scope>
    <source>
        <strain evidence="16 17">PEB0149</strain>
    </source>
</reference>
<evidence type="ECO:0000256" key="1">
    <source>
        <dbReference type="ARBA" id="ARBA00001917"/>
    </source>
</evidence>
<sequence length="362" mass="39606">MNLYRSLLRPLVFCLSPENAHRLSILALKAGLGSGSEFRDQRLGVNIAGLEFPNFLGLAAGYDKNAEVPDQILHLGFGFSEVGTITPRPQAGNPQPRLFRLCEDEAVINRMGFNNEGHEAAHKRLAMRKKQGIVGVNIGANKDSDDRILDYSRGVHCFYDVASFFTINISSPNTPGLRNLQARDSLRELLLSVSGARAEEKQKTGVHVPVFLKIAPDLTEEGLDDVAAELLDSDVDGLIVSNTTLSRTGLENKSFRSESGGLSGKPLFERSTIVLAKMRKRVQQKKAIIGVGGVHDEKTALEKIKAGADLVELYSAMVFEGAGLARRILKNVIGIMENDGAKKIGEFRDLSLDEWANRKIPD</sequence>
<keyword evidence="10" id="KW-0665">Pyrimidine biosynthesis</keyword>
<organism evidence="16 17">
    <name type="scientific">Bartonella apis</name>
    <dbReference type="NCBI Taxonomy" id="1686310"/>
    <lineage>
        <taxon>Bacteria</taxon>
        <taxon>Pseudomonadati</taxon>
        <taxon>Pseudomonadota</taxon>
        <taxon>Alphaproteobacteria</taxon>
        <taxon>Hyphomicrobiales</taxon>
        <taxon>Bartonellaceae</taxon>
        <taxon>Bartonella</taxon>
    </lineage>
</organism>
<dbReference type="PANTHER" id="PTHR48109:SF4">
    <property type="entry name" value="DIHYDROOROTATE DEHYDROGENASE (QUINONE), MITOCHONDRIAL"/>
    <property type="match status" value="1"/>
</dbReference>
<comment type="subcellular location">
    <subcellularLocation>
        <location evidence="3">Membrane</location>
    </subcellularLocation>
</comment>
<dbReference type="InterPro" id="IPR050074">
    <property type="entry name" value="DHO_dehydrogenase"/>
</dbReference>
<dbReference type="GO" id="GO:0005737">
    <property type="term" value="C:cytoplasm"/>
    <property type="evidence" value="ECO:0007669"/>
    <property type="project" value="InterPro"/>
</dbReference>
<gene>
    <name evidence="16" type="ORF">PEB0149_015110</name>
</gene>
<comment type="catalytic activity">
    <reaction evidence="13">
        <text>(S)-dihydroorotate + a quinone = orotate + a quinol</text>
        <dbReference type="Rhea" id="RHEA:30187"/>
        <dbReference type="ChEBI" id="CHEBI:24646"/>
        <dbReference type="ChEBI" id="CHEBI:30839"/>
        <dbReference type="ChEBI" id="CHEBI:30864"/>
        <dbReference type="ChEBI" id="CHEBI:132124"/>
        <dbReference type="EC" id="1.3.5.2"/>
    </reaction>
</comment>
<dbReference type="InterPro" id="IPR005719">
    <property type="entry name" value="Dihydroorotate_DH_2"/>
</dbReference>
<dbReference type="Gene3D" id="3.20.20.70">
    <property type="entry name" value="Aldolase class I"/>
    <property type="match status" value="1"/>
</dbReference>
<dbReference type="PANTHER" id="PTHR48109">
    <property type="entry name" value="DIHYDROOROTATE DEHYDROGENASE (QUINONE), MITOCHONDRIAL-RELATED"/>
    <property type="match status" value="1"/>
</dbReference>
<evidence type="ECO:0000256" key="13">
    <source>
        <dbReference type="ARBA" id="ARBA00048639"/>
    </source>
</evidence>
<dbReference type="InterPro" id="IPR001295">
    <property type="entry name" value="Dihydroorotate_DH_CS"/>
</dbReference>
<dbReference type="GO" id="GO:0016020">
    <property type="term" value="C:membrane"/>
    <property type="evidence" value="ECO:0007669"/>
    <property type="project" value="UniProtKB-SubCell"/>
</dbReference>
<evidence type="ECO:0000256" key="4">
    <source>
        <dbReference type="ARBA" id="ARBA00005161"/>
    </source>
</evidence>
<dbReference type="GO" id="GO:0044205">
    <property type="term" value="P:'de novo' UMP biosynthetic process"/>
    <property type="evidence" value="ECO:0007669"/>
    <property type="project" value="UniProtKB-UniPathway"/>
</dbReference>
<comment type="pathway">
    <text evidence="4">Pyrimidine metabolism; UMP biosynthesis via de novo pathway; orotate from (S)-dihydroorotate (quinone route): step 1/1.</text>
</comment>
<keyword evidence="8" id="KW-0285">Flavoprotein</keyword>
<evidence type="ECO:0000313" key="17">
    <source>
        <dbReference type="Proteomes" id="UP000187344"/>
    </source>
</evidence>
<dbReference type="GO" id="GO:0006207">
    <property type="term" value="P:'de novo' pyrimidine nucleobase biosynthetic process"/>
    <property type="evidence" value="ECO:0007669"/>
    <property type="project" value="UniProtKB-UniRule"/>
</dbReference>